<dbReference type="AlphaFoldDB" id="B8DL00"/>
<feature type="domain" description="Bacteriophage Mu Gp45 N-terminal" evidence="2">
    <location>
        <begin position="20"/>
        <end position="86"/>
    </location>
</feature>
<evidence type="ECO:0000256" key="1">
    <source>
        <dbReference type="SAM" id="MobiDB-lite"/>
    </source>
</evidence>
<sequence>MQRVQTMINRTLATVRQAFRARLTGLDSKPGVQLVQAAALAGEQVQAAELFQHFGFTSAPPAGTQCILLPLGGKTAHSVVVATENGAFRVQALQGGEVCVYNQWGAKITLKKEKIVEVDCDHFRVAAKESIQMDTKQWQATASAGTTFTSPSLAFGGMDGTRARATLDANLNTTGDVTSEGDHVAGGISLRRHRHPGDSGGTTGEAEG</sequence>
<accession>B8DL00</accession>
<dbReference type="HOGENOM" id="CLU_108409_0_0_7"/>
<dbReference type="InterPro" id="IPR044033">
    <property type="entry name" value="GpV-like_apex"/>
</dbReference>
<dbReference type="NCBIfam" id="TIGR01644">
    <property type="entry name" value="phage_P2_V"/>
    <property type="match status" value="1"/>
</dbReference>
<feature type="region of interest" description="Disordered" evidence="1">
    <location>
        <begin position="172"/>
        <end position="208"/>
    </location>
</feature>
<name>B8DL00_NITV9</name>
<gene>
    <name evidence="3" type="ordered locus">DvMF_0746</name>
</gene>
<dbReference type="InterPro" id="IPR014462">
    <property type="entry name" value="Phage_Mu_Gp45"/>
</dbReference>
<dbReference type="Pfam" id="PF18946">
    <property type="entry name" value="Apex"/>
    <property type="match status" value="1"/>
</dbReference>
<evidence type="ECO:0000259" key="2">
    <source>
        <dbReference type="Pfam" id="PF06890"/>
    </source>
</evidence>
<dbReference type="KEGG" id="dvm:DvMF_0746"/>
<feature type="compositionally biased region" description="Gly residues" evidence="1">
    <location>
        <begin position="198"/>
        <end position="208"/>
    </location>
</feature>
<proteinExistence type="predicted"/>
<dbReference type="InterPro" id="IPR053861">
    <property type="entry name" value="Phage_Mu_Gp45_N"/>
</dbReference>
<dbReference type="PIRSF" id="PIRSF012337">
    <property type="entry name" value="gp45"/>
    <property type="match status" value="1"/>
</dbReference>
<dbReference type="InterPro" id="IPR013046">
    <property type="entry name" value="GpV/Gp45"/>
</dbReference>
<dbReference type="EMBL" id="CP001197">
    <property type="protein sequence ID" value="ACL07703.1"/>
    <property type="molecule type" value="Genomic_DNA"/>
</dbReference>
<dbReference type="STRING" id="883.DvMF_0746"/>
<protein>
    <submittedName>
        <fullName evidence="3">Phage baseplate assembly protein V</fullName>
    </submittedName>
</protein>
<dbReference type="Pfam" id="PF06890">
    <property type="entry name" value="Phage_Mu_Gp45"/>
    <property type="match status" value="1"/>
</dbReference>
<reference evidence="3" key="1">
    <citation type="submission" date="2008-10" db="EMBL/GenBank/DDBJ databases">
        <title>Complete sequence of Desulfovibrio vulgaris str. 'Miyazaki F'.</title>
        <authorList>
            <person name="Lucas S."/>
            <person name="Copeland A."/>
            <person name="Lapidus A."/>
            <person name="Glavina del Rio T."/>
            <person name="Dalin E."/>
            <person name="Tice H."/>
            <person name="Bruce D."/>
            <person name="Goodwin L."/>
            <person name="Pitluck S."/>
            <person name="Sims D."/>
            <person name="Brettin T."/>
            <person name="Detter J.C."/>
            <person name="Han C."/>
            <person name="Larimer F."/>
            <person name="Land M."/>
            <person name="Hauser L."/>
            <person name="Kyrpides N."/>
            <person name="Mikhailova N."/>
            <person name="Hazen T.C."/>
            <person name="Richardson P."/>
        </authorList>
    </citation>
    <scope>NUCLEOTIDE SEQUENCE</scope>
    <source>
        <strain evidence="3">Miyazaki F</strain>
    </source>
</reference>
<organism evidence="3">
    <name type="scientific">Nitratidesulfovibrio vulgaris (strain DSM 19637 / Miyazaki F)</name>
    <name type="common">Desulfovibrio vulgaris</name>
    <dbReference type="NCBI Taxonomy" id="883"/>
    <lineage>
        <taxon>Bacteria</taxon>
        <taxon>Pseudomonadati</taxon>
        <taxon>Thermodesulfobacteriota</taxon>
        <taxon>Desulfovibrionia</taxon>
        <taxon>Desulfovibrionales</taxon>
        <taxon>Desulfovibrionaceae</taxon>
        <taxon>Nitratidesulfovibrio</taxon>
    </lineage>
</organism>
<dbReference type="eggNOG" id="COG4384">
    <property type="taxonomic scope" value="Bacteria"/>
</dbReference>
<evidence type="ECO:0000313" key="3">
    <source>
        <dbReference type="EMBL" id="ACL07703.1"/>
    </source>
</evidence>